<feature type="non-terminal residue" evidence="1">
    <location>
        <position position="116"/>
    </location>
</feature>
<gene>
    <name evidence="1" type="primary">Nfu_g_1_025466</name>
</gene>
<organism evidence="1">
    <name type="scientific">Nothobranchius rachovii</name>
    <name type="common">bluefin notho</name>
    <dbReference type="NCBI Taxonomy" id="451742"/>
    <lineage>
        <taxon>Eukaryota</taxon>
        <taxon>Metazoa</taxon>
        <taxon>Chordata</taxon>
        <taxon>Craniata</taxon>
        <taxon>Vertebrata</taxon>
        <taxon>Euteleostomi</taxon>
        <taxon>Actinopterygii</taxon>
        <taxon>Neopterygii</taxon>
        <taxon>Teleostei</taxon>
        <taxon>Neoteleostei</taxon>
        <taxon>Acanthomorphata</taxon>
        <taxon>Ovalentaria</taxon>
        <taxon>Atherinomorphae</taxon>
        <taxon>Cyprinodontiformes</taxon>
        <taxon>Nothobranchiidae</taxon>
        <taxon>Nothobranchius</taxon>
    </lineage>
</organism>
<protein>
    <submittedName>
        <fullName evidence="1">Uncharacterized protein</fullName>
    </submittedName>
</protein>
<feature type="non-terminal residue" evidence="1">
    <location>
        <position position="1"/>
    </location>
</feature>
<dbReference type="EMBL" id="HAEI01001402">
    <property type="protein sequence ID" value="SBR76021.1"/>
    <property type="molecule type" value="Transcribed_RNA"/>
</dbReference>
<reference evidence="1" key="1">
    <citation type="submission" date="2016-05" db="EMBL/GenBank/DDBJ databases">
        <authorList>
            <person name="Lavstsen T."/>
            <person name="Jespersen J.S."/>
        </authorList>
    </citation>
    <scope>NUCLEOTIDE SEQUENCE</scope>
    <source>
        <tissue evidence="1">Brain</tissue>
    </source>
</reference>
<proteinExistence type="predicted"/>
<dbReference type="AlphaFoldDB" id="A0A1A8P407"/>
<sequence length="116" mass="13311">HDCTLSTLKKETYAILTLPCRYVVLWFVYYDPSLVHSSLVSLSLARKDFCLQDAKLSLCRDILLSVRGHRQHSCMHLTICMPIASHVCTYWASPLKTYMYRATGYLATHLHLPPIP</sequence>
<accession>A0A1A8P407</accession>
<reference evidence="1" key="2">
    <citation type="submission" date="2016-06" db="EMBL/GenBank/DDBJ databases">
        <title>The genome of a short-lived fish provides insights into sex chromosome evolution and the genetic control of aging.</title>
        <authorList>
            <person name="Reichwald K."/>
            <person name="Felder M."/>
            <person name="Petzold A."/>
            <person name="Koch P."/>
            <person name="Groth M."/>
            <person name="Platzer M."/>
        </authorList>
    </citation>
    <scope>NUCLEOTIDE SEQUENCE</scope>
    <source>
        <tissue evidence="1">Brain</tissue>
    </source>
</reference>
<name>A0A1A8P407_9TELE</name>
<evidence type="ECO:0000313" key="1">
    <source>
        <dbReference type="EMBL" id="SBR76021.1"/>
    </source>
</evidence>